<dbReference type="PANTHER" id="PTHR33116">
    <property type="entry name" value="REVERSE TRANSCRIPTASE ZINC-BINDING DOMAIN-CONTAINING PROTEIN-RELATED-RELATED"/>
    <property type="match status" value="1"/>
</dbReference>
<dbReference type="EMBL" id="JAZDWU010000001">
    <property type="protein sequence ID" value="KAL0013096.1"/>
    <property type="molecule type" value="Genomic_DNA"/>
</dbReference>
<proteinExistence type="predicted"/>
<evidence type="ECO:0008006" key="3">
    <source>
        <dbReference type="Google" id="ProtNLM"/>
    </source>
</evidence>
<organism evidence="1 2">
    <name type="scientific">Lithocarpus litseifolius</name>
    <dbReference type="NCBI Taxonomy" id="425828"/>
    <lineage>
        <taxon>Eukaryota</taxon>
        <taxon>Viridiplantae</taxon>
        <taxon>Streptophyta</taxon>
        <taxon>Embryophyta</taxon>
        <taxon>Tracheophyta</taxon>
        <taxon>Spermatophyta</taxon>
        <taxon>Magnoliopsida</taxon>
        <taxon>eudicotyledons</taxon>
        <taxon>Gunneridae</taxon>
        <taxon>Pentapetalae</taxon>
        <taxon>rosids</taxon>
        <taxon>fabids</taxon>
        <taxon>Fagales</taxon>
        <taxon>Fagaceae</taxon>
        <taxon>Lithocarpus</taxon>
    </lineage>
</organism>
<sequence length="438" mass="50388">MWHQQSRHLWITDGDRNTSFFHQKASNRKDWNSIKGLIDEQGVWQEDDHVMERIIVDYFSTIFQTAGPIDTSAIIEAIQLVVTPSMNEYLYQPFQAEEVQKALKQMHPKKSPGPNDGPKISHLFFADDSIIFCQATSEECTRLENILETYGHASGQKFNKEKTSLFFSHNTSQDIRDNIKHRFGAEVIKQHETYLSLPSLVGRSKKNTFRALKEHLDHKLSGWKEKLPSQAGKEVLIKAVAQAVPTYTMSVFKLPDTLCDDLTSMVRKFWWGQSNGQNKMAWLNWEKMCAPKKEGGLGFRDLKSFNLALLSKQGWRLQTNTRSLVYRVLKARYFPNCDYLHAELGCLPSFAWRSIIAAQHIVRAGHRWQVGNGASIRVWQESWISRPQSFTTVTQPNTLQCTPWLLRCLMKSWGVEGRLGKTGFSPRRSSNHTEHSTK</sequence>
<comment type="caution">
    <text evidence="1">The sequence shown here is derived from an EMBL/GenBank/DDBJ whole genome shotgun (WGS) entry which is preliminary data.</text>
</comment>
<dbReference type="AlphaFoldDB" id="A0AAW2DW06"/>
<dbReference type="Proteomes" id="UP001459277">
    <property type="component" value="Unassembled WGS sequence"/>
</dbReference>
<evidence type="ECO:0000313" key="1">
    <source>
        <dbReference type="EMBL" id="KAL0013096.1"/>
    </source>
</evidence>
<name>A0AAW2DW06_9ROSI</name>
<evidence type="ECO:0000313" key="2">
    <source>
        <dbReference type="Proteomes" id="UP001459277"/>
    </source>
</evidence>
<keyword evidence="2" id="KW-1185">Reference proteome</keyword>
<dbReference type="PANTHER" id="PTHR33116:SF86">
    <property type="entry name" value="REVERSE TRANSCRIPTASE DOMAIN-CONTAINING PROTEIN"/>
    <property type="match status" value="1"/>
</dbReference>
<reference evidence="1 2" key="1">
    <citation type="submission" date="2024-01" db="EMBL/GenBank/DDBJ databases">
        <title>A telomere-to-telomere, gap-free genome of sweet tea (Lithocarpus litseifolius).</title>
        <authorList>
            <person name="Zhou J."/>
        </authorList>
    </citation>
    <scope>NUCLEOTIDE SEQUENCE [LARGE SCALE GENOMIC DNA]</scope>
    <source>
        <strain evidence="1">Zhou-2022a</strain>
        <tissue evidence="1">Leaf</tissue>
    </source>
</reference>
<gene>
    <name evidence="1" type="ORF">SO802_000165</name>
</gene>
<protein>
    <recommendedName>
        <fullName evidence="3">Reverse transcriptase domain-containing protein</fullName>
    </recommendedName>
</protein>
<accession>A0AAW2DW06</accession>